<dbReference type="EMBL" id="AWUE01022660">
    <property type="protein sequence ID" value="OMO56948.1"/>
    <property type="molecule type" value="Genomic_DNA"/>
</dbReference>
<reference evidence="2" key="1">
    <citation type="submission" date="2013-09" db="EMBL/GenBank/DDBJ databases">
        <title>Corchorus olitorius genome sequencing.</title>
        <authorList>
            <person name="Alam M."/>
            <person name="Haque M.S."/>
            <person name="Islam M.S."/>
            <person name="Emdad E.M."/>
            <person name="Islam M.M."/>
            <person name="Ahmed B."/>
            <person name="Halim A."/>
            <person name="Hossen Q.M.M."/>
            <person name="Hossain M.Z."/>
            <person name="Ahmed R."/>
            <person name="Khan M.M."/>
            <person name="Islam R."/>
            <person name="Rashid M.M."/>
            <person name="Khan S.A."/>
            <person name="Rahman M.S."/>
            <person name="Alam M."/>
            <person name="Yahiya A.S."/>
            <person name="Khan M.S."/>
            <person name="Azam M.S."/>
            <person name="Haque T."/>
            <person name="Lashkar M.Z.H."/>
            <person name="Akhand A.I."/>
            <person name="Morshed G."/>
            <person name="Roy S."/>
            <person name="Uddin K.S."/>
            <person name="Rabeya T."/>
            <person name="Hossain A.S."/>
            <person name="Chowdhury A."/>
            <person name="Snigdha A.R."/>
            <person name="Mortoza M.S."/>
            <person name="Matin S.A."/>
            <person name="Hoque S.M.E."/>
            <person name="Islam M.K."/>
            <person name="Roy D.K."/>
            <person name="Haider R."/>
            <person name="Moosa M.M."/>
            <person name="Elias S.M."/>
            <person name="Hasan A.M."/>
            <person name="Jahan S."/>
            <person name="Shafiuddin M."/>
            <person name="Mahmood N."/>
            <person name="Shommy N.S."/>
        </authorList>
    </citation>
    <scope>NUCLEOTIDE SEQUENCE [LARGE SCALE GENOMIC DNA]</scope>
    <source>
        <strain evidence="2">cv. O-4</strain>
    </source>
</reference>
<comment type="caution">
    <text evidence="1">The sequence shown here is derived from an EMBL/GenBank/DDBJ whole genome shotgun (WGS) entry which is preliminary data.</text>
</comment>
<proteinExistence type="predicted"/>
<dbReference type="AlphaFoldDB" id="A0A1R3GFT0"/>
<organism evidence="1 2">
    <name type="scientific">Corchorus olitorius</name>
    <dbReference type="NCBI Taxonomy" id="93759"/>
    <lineage>
        <taxon>Eukaryota</taxon>
        <taxon>Viridiplantae</taxon>
        <taxon>Streptophyta</taxon>
        <taxon>Embryophyta</taxon>
        <taxon>Tracheophyta</taxon>
        <taxon>Spermatophyta</taxon>
        <taxon>Magnoliopsida</taxon>
        <taxon>eudicotyledons</taxon>
        <taxon>Gunneridae</taxon>
        <taxon>Pentapetalae</taxon>
        <taxon>rosids</taxon>
        <taxon>malvids</taxon>
        <taxon>Malvales</taxon>
        <taxon>Malvaceae</taxon>
        <taxon>Grewioideae</taxon>
        <taxon>Apeibeae</taxon>
        <taxon>Corchorus</taxon>
    </lineage>
</organism>
<gene>
    <name evidence="1" type="ORF">COLO4_35524</name>
</gene>
<evidence type="ECO:0000313" key="1">
    <source>
        <dbReference type="EMBL" id="OMO56948.1"/>
    </source>
</evidence>
<name>A0A1R3GFT0_9ROSI</name>
<sequence length="164" mass="19043">MEDFSHVIQDSASSLSAVQRERFLIEVSSIRKLQKAIRQLIATMNDPIILATHRMREISQEFIAIKMMLMKYGILNYRPRADEEFINSLKMRCSFRLVTSYYEGFTLKFKLTEPERHALINIPVRDGLRLAMTLQPLYVLIERLLEMQSTILSCSLSPESVRAS</sequence>
<dbReference type="Proteomes" id="UP000187203">
    <property type="component" value="Unassembled WGS sequence"/>
</dbReference>
<accession>A0A1R3GFT0</accession>
<keyword evidence="2" id="KW-1185">Reference proteome</keyword>
<evidence type="ECO:0000313" key="2">
    <source>
        <dbReference type="Proteomes" id="UP000187203"/>
    </source>
</evidence>
<protein>
    <submittedName>
        <fullName evidence="1">Uncharacterized protein</fullName>
    </submittedName>
</protein>